<dbReference type="AlphaFoldDB" id="A0A9P6AAR9"/>
<gene>
    <name evidence="1" type="ORF">BDN71DRAFT_1439159</name>
</gene>
<proteinExistence type="predicted"/>
<protein>
    <submittedName>
        <fullName evidence="1">Uncharacterized protein</fullName>
    </submittedName>
</protein>
<reference evidence="1" key="1">
    <citation type="submission" date="2020-11" db="EMBL/GenBank/DDBJ databases">
        <authorList>
            <consortium name="DOE Joint Genome Institute"/>
            <person name="Ahrendt S."/>
            <person name="Riley R."/>
            <person name="Andreopoulos W."/>
            <person name="Labutti K."/>
            <person name="Pangilinan J."/>
            <person name="Ruiz-Duenas F.J."/>
            <person name="Barrasa J.M."/>
            <person name="Sanchez-Garcia M."/>
            <person name="Camarero S."/>
            <person name="Miyauchi S."/>
            <person name="Serrano A."/>
            <person name="Linde D."/>
            <person name="Babiker R."/>
            <person name="Drula E."/>
            <person name="Ayuso-Fernandez I."/>
            <person name="Pacheco R."/>
            <person name="Padilla G."/>
            <person name="Ferreira P."/>
            <person name="Barriuso J."/>
            <person name="Kellner H."/>
            <person name="Castanera R."/>
            <person name="Alfaro M."/>
            <person name="Ramirez L."/>
            <person name="Pisabarro A.G."/>
            <person name="Kuo A."/>
            <person name="Tritt A."/>
            <person name="Lipzen A."/>
            <person name="He G."/>
            <person name="Yan M."/>
            <person name="Ng V."/>
            <person name="Cullen D."/>
            <person name="Martin F."/>
            <person name="Rosso M.-N."/>
            <person name="Henrissat B."/>
            <person name="Hibbett D."/>
            <person name="Martinez A.T."/>
            <person name="Grigoriev I.V."/>
        </authorList>
    </citation>
    <scope>NUCLEOTIDE SEQUENCE</scope>
    <source>
        <strain evidence="1">ATCC 90797</strain>
    </source>
</reference>
<keyword evidence="2" id="KW-1185">Reference proteome</keyword>
<organism evidence="1 2">
    <name type="scientific">Pleurotus eryngii</name>
    <name type="common">Boletus of the steppes</name>
    <dbReference type="NCBI Taxonomy" id="5323"/>
    <lineage>
        <taxon>Eukaryota</taxon>
        <taxon>Fungi</taxon>
        <taxon>Dikarya</taxon>
        <taxon>Basidiomycota</taxon>
        <taxon>Agaricomycotina</taxon>
        <taxon>Agaricomycetes</taxon>
        <taxon>Agaricomycetidae</taxon>
        <taxon>Agaricales</taxon>
        <taxon>Pleurotineae</taxon>
        <taxon>Pleurotaceae</taxon>
        <taxon>Pleurotus</taxon>
    </lineage>
</organism>
<evidence type="ECO:0000313" key="2">
    <source>
        <dbReference type="Proteomes" id="UP000807025"/>
    </source>
</evidence>
<comment type="caution">
    <text evidence="1">The sequence shown here is derived from an EMBL/GenBank/DDBJ whole genome shotgun (WGS) entry which is preliminary data.</text>
</comment>
<name>A0A9P6AAR9_PLEER</name>
<dbReference type="Proteomes" id="UP000807025">
    <property type="component" value="Unassembled WGS sequence"/>
</dbReference>
<evidence type="ECO:0000313" key="1">
    <source>
        <dbReference type="EMBL" id="KAF9501540.1"/>
    </source>
</evidence>
<accession>A0A9P6AAR9</accession>
<sequence length="69" mass="7856">MLVCAPLLKCPAPWVVQVSLLSAQAWPRMPRIYLDSFNLEVVPSLLRTMYTTREDRRCLTIRVPAAQGL</sequence>
<dbReference type="EMBL" id="MU154523">
    <property type="protein sequence ID" value="KAF9501540.1"/>
    <property type="molecule type" value="Genomic_DNA"/>
</dbReference>